<name>A0A139A646_GONPJ</name>
<dbReference type="AlphaFoldDB" id="A0A139A646"/>
<protein>
    <submittedName>
        <fullName evidence="1">Uncharacterized protein</fullName>
    </submittedName>
</protein>
<keyword evidence="2" id="KW-1185">Reference proteome</keyword>
<dbReference type="Proteomes" id="UP000070544">
    <property type="component" value="Unassembled WGS sequence"/>
</dbReference>
<proteinExistence type="predicted"/>
<organism evidence="1 2">
    <name type="scientific">Gonapodya prolifera (strain JEL478)</name>
    <name type="common">Monoblepharis prolifera</name>
    <dbReference type="NCBI Taxonomy" id="1344416"/>
    <lineage>
        <taxon>Eukaryota</taxon>
        <taxon>Fungi</taxon>
        <taxon>Fungi incertae sedis</taxon>
        <taxon>Chytridiomycota</taxon>
        <taxon>Chytridiomycota incertae sedis</taxon>
        <taxon>Monoblepharidomycetes</taxon>
        <taxon>Monoblepharidales</taxon>
        <taxon>Gonapodyaceae</taxon>
        <taxon>Gonapodya</taxon>
    </lineage>
</organism>
<reference evidence="1 2" key="1">
    <citation type="journal article" date="2015" name="Genome Biol. Evol.">
        <title>Phylogenomic analyses indicate that early fungi evolved digesting cell walls of algal ancestors of land plants.</title>
        <authorList>
            <person name="Chang Y."/>
            <person name="Wang S."/>
            <person name="Sekimoto S."/>
            <person name="Aerts A.L."/>
            <person name="Choi C."/>
            <person name="Clum A."/>
            <person name="LaButti K.M."/>
            <person name="Lindquist E.A."/>
            <person name="Yee Ngan C."/>
            <person name="Ohm R.A."/>
            <person name="Salamov A.A."/>
            <person name="Grigoriev I.V."/>
            <person name="Spatafora J.W."/>
            <person name="Berbee M.L."/>
        </authorList>
    </citation>
    <scope>NUCLEOTIDE SEQUENCE [LARGE SCALE GENOMIC DNA]</scope>
    <source>
        <strain evidence="1 2">JEL478</strain>
    </source>
</reference>
<sequence>MPRLLSLSLVQGCAGGVSGDRWVAPIDFCVRSIPGPTLSESKSSPSRSGFLPKPVFCRLVESRQRDEWRAWV</sequence>
<evidence type="ECO:0000313" key="2">
    <source>
        <dbReference type="Proteomes" id="UP000070544"/>
    </source>
</evidence>
<evidence type="ECO:0000313" key="1">
    <source>
        <dbReference type="EMBL" id="KXS11853.1"/>
    </source>
</evidence>
<accession>A0A139A646</accession>
<gene>
    <name evidence="1" type="ORF">M427DRAFT_60283</name>
</gene>
<dbReference type="EMBL" id="KQ965796">
    <property type="protein sequence ID" value="KXS11853.1"/>
    <property type="molecule type" value="Genomic_DNA"/>
</dbReference>